<dbReference type="EMBL" id="CP127523">
    <property type="protein sequence ID" value="XRI70466.1"/>
    <property type="molecule type" value="Genomic_DNA"/>
</dbReference>
<protein>
    <submittedName>
        <fullName evidence="1">Uncharacterized protein</fullName>
    </submittedName>
</protein>
<keyword evidence="2" id="KW-1185">Reference proteome</keyword>
<name>A0ACD5HA49_9PROT</name>
<dbReference type="Proteomes" id="UP000470022">
    <property type="component" value="Chromosome"/>
</dbReference>
<gene>
    <name evidence="1" type="ORF">GL267_007245</name>
</gene>
<organism evidence="1 2">
    <name type="scientific">Acidithiobacillus ferrianus</name>
    <dbReference type="NCBI Taxonomy" id="2678518"/>
    <lineage>
        <taxon>Bacteria</taxon>
        <taxon>Pseudomonadati</taxon>
        <taxon>Pseudomonadota</taxon>
        <taxon>Acidithiobacillia</taxon>
        <taxon>Acidithiobacillales</taxon>
        <taxon>Acidithiobacillaceae</taxon>
        <taxon>Acidithiobacillus</taxon>
    </lineage>
</organism>
<evidence type="ECO:0000313" key="1">
    <source>
        <dbReference type="EMBL" id="XRI70466.1"/>
    </source>
</evidence>
<reference evidence="1" key="1">
    <citation type="submission" date="2023-06" db="EMBL/GenBank/DDBJ databases">
        <title>Complete and circular genome of Acidithiobacillus ferrianus DSM 107098.</title>
        <authorList>
            <person name="Norris P.R."/>
            <person name="Falagan C."/>
            <person name="Moya-Beltran A."/>
            <person name="Castro M."/>
            <person name="Quatrini R."/>
            <person name="Johnson D.B."/>
        </authorList>
    </citation>
    <scope>NUCLEOTIDE SEQUENCE</scope>
    <source>
        <strain evidence="1">MG</strain>
    </source>
</reference>
<accession>A0ACD5HA49</accession>
<evidence type="ECO:0000313" key="2">
    <source>
        <dbReference type="Proteomes" id="UP000470022"/>
    </source>
</evidence>
<sequence length="62" mass="7287">MKNLKIRIRRAMWRIHRSWLEAGVAPGRGYFHPKFGLIGWIDGSLDRDPLPEMDPEENENGR</sequence>
<proteinExistence type="predicted"/>